<keyword evidence="1" id="KW-0732">Signal</keyword>
<dbReference type="Pfam" id="PF00756">
    <property type="entry name" value="Esterase"/>
    <property type="match status" value="1"/>
</dbReference>
<organism evidence="2 3">
    <name type="scientific">Corynebacterium spheniscorum</name>
    <dbReference type="NCBI Taxonomy" id="185761"/>
    <lineage>
        <taxon>Bacteria</taxon>
        <taxon>Bacillati</taxon>
        <taxon>Actinomycetota</taxon>
        <taxon>Actinomycetes</taxon>
        <taxon>Mycobacteriales</taxon>
        <taxon>Corynebacteriaceae</taxon>
        <taxon>Corynebacterium</taxon>
    </lineage>
</organism>
<protein>
    <submittedName>
        <fullName evidence="2">Diacylglycerol O-acyltransferase / trehalose O-mycolyltransferase</fullName>
    </submittedName>
</protein>
<dbReference type="PANTHER" id="PTHR48098">
    <property type="entry name" value="ENTEROCHELIN ESTERASE-RELATED"/>
    <property type="match status" value="1"/>
</dbReference>
<dbReference type="InterPro" id="IPR000801">
    <property type="entry name" value="Esterase-like"/>
</dbReference>
<dbReference type="EMBL" id="FOPJ01000015">
    <property type="protein sequence ID" value="SFG79625.1"/>
    <property type="molecule type" value="Genomic_DNA"/>
</dbReference>
<dbReference type="SUPFAM" id="SSF53474">
    <property type="entry name" value="alpha/beta-Hydrolases"/>
    <property type="match status" value="1"/>
</dbReference>
<dbReference type="AlphaFoldDB" id="A0A1I2UR09"/>
<feature type="chain" id="PRO_5039564543" evidence="1">
    <location>
        <begin position="30"/>
        <end position="342"/>
    </location>
</feature>
<dbReference type="InterPro" id="IPR029058">
    <property type="entry name" value="AB_hydrolase_fold"/>
</dbReference>
<accession>A0A1I2UR09</accession>
<dbReference type="Gene3D" id="3.40.50.1820">
    <property type="entry name" value="alpha/beta hydrolase"/>
    <property type="match status" value="1"/>
</dbReference>
<evidence type="ECO:0000313" key="2">
    <source>
        <dbReference type="EMBL" id="SFG79625.1"/>
    </source>
</evidence>
<keyword evidence="2" id="KW-0012">Acyltransferase</keyword>
<feature type="signal peptide" evidence="1">
    <location>
        <begin position="1"/>
        <end position="29"/>
    </location>
</feature>
<keyword evidence="2" id="KW-0808">Transferase</keyword>
<sequence length="342" mass="37061">MSALTGLRRVGKKAATSVAALAVAGGLMAGVGAGTAAADNRDWLRPDSTGSCDWDQAGYWVQRCDVWSEAMGRNIPVQIQPAGRGGNAALYLLDGLRATNWANAWTVDANAPAQYVDNNITLVMPVGGAASFYADWESPATYDLNNPVNYQWETFLTAELPTYLEQNFGVARWNNSIAGLSMGGTAAMNLAAKHPDQFRQVLSWSGYLTTSLPGWQTLLRLALWDAGGFNVNAMYGSVISPKRQENDPYFNMGGLANTDVYISAASGVWGPEDAETPLNQKLNGTPLEWLARISTMMWANKASSQGIGFTADYPVTGMHNWNQFGSQMVKTHDRVLDVMNAW</sequence>
<dbReference type="InterPro" id="IPR050583">
    <property type="entry name" value="Mycobacterial_A85_antigen"/>
</dbReference>
<dbReference type="GO" id="GO:0016747">
    <property type="term" value="F:acyltransferase activity, transferring groups other than amino-acyl groups"/>
    <property type="evidence" value="ECO:0007669"/>
    <property type="project" value="TreeGrafter"/>
</dbReference>
<reference evidence="2 3" key="1">
    <citation type="submission" date="2016-10" db="EMBL/GenBank/DDBJ databases">
        <authorList>
            <person name="de Groot N.N."/>
        </authorList>
    </citation>
    <scope>NUCLEOTIDE SEQUENCE [LARGE SCALE GENOMIC DNA]</scope>
    <source>
        <strain>J11</strain>
        <strain evidence="3">PG 39</strain>
    </source>
</reference>
<evidence type="ECO:0000313" key="3">
    <source>
        <dbReference type="Proteomes" id="UP000199065"/>
    </source>
</evidence>
<gene>
    <name evidence="2" type="ORF">SAMN05660282_01985</name>
</gene>
<dbReference type="PANTHER" id="PTHR48098:SF1">
    <property type="entry name" value="DIACYLGLYCEROL ACYLTRANSFERASE_MYCOLYLTRANSFERASE AG85A"/>
    <property type="match status" value="1"/>
</dbReference>
<keyword evidence="3" id="KW-1185">Reference proteome</keyword>
<dbReference type="Proteomes" id="UP000199065">
    <property type="component" value="Unassembled WGS sequence"/>
</dbReference>
<name>A0A1I2UR09_9CORY</name>
<dbReference type="STRING" id="185761.SAMN05660282_01985"/>
<proteinExistence type="predicted"/>
<evidence type="ECO:0000256" key="1">
    <source>
        <dbReference type="SAM" id="SignalP"/>
    </source>
</evidence>
<dbReference type="RefSeq" id="WP_092286899.1">
    <property type="nucleotide sequence ID" value="NZ_FOPJ01000015.1"/>
</dbReference>
<dbReference type="OrthoDB" id="4366784at2"/>